<protein>
    <recommendedName>
        <fullName evidence="10">ubiquitinyl hydrolase 1</fullName>
        <ecNumber evidence="10">3.4.19.12</ecNumber>
    </recommendedName>
</protein>
<feature type="active site" description="Nucleophile" evidence="10">
    <location>
        <position position="81"/>
    </location>
</feature>
<dbReference type="GO" id="GO:0004843">
    <property type="term" value="F:cysteine-type deubiquitinase activity"/>
    <property type="evidence" value="ECO:0007669"/>
    <property type="project" value="UniProtKB-UniRule"/>
</dbReference>
<feature type="region of interest" description="Disordered" evidence="11">
    <location>
        <begin position="332"/>
        <end position="381"/>
    </location>
</feature>
<dbReference type="SUPFAM" id="SSF54001">
    <property type="entry name" value="Cysteine proteinases"/>
    <property type="match status" value="1"/>
</dbReference>
<feature type="region of interest" description="Disordered" evidence="11">
    <location>
        <begin position="258"/>
        <end position="305"/>
    </location>
</feature>
<keyword evidence="9" id="KW-0539">Nucleus</keyword>
<dbReference type="OMA" id="RIAYEQK"/>
<evidence type="ECO:0000256" key="8">
    <source>
        <dbReference type="ARBA" id="ARBA00022853"/>
    </source>
</evidence>
<evidence type="ECO:0000256" key="2">
    <source>
        <dbReference type="ARBA" id="ARBA00004123"/>
    </source>
</evidence>
<sequence>MNKGWLELESDPGVKGVQVEEIYDLQSKCQSPVYGFIFLFKWIEERRSRRKVNTLVDETSVIDEEIVNDMFFAHQLIPNSCATHALLSVLLNCSGVELGTTLSRMKAFTKGFSPESKGYAIGNAPELARAHNSHARPEPRHLPEKQNGISAVRTMEAFHFVSYVPIKDRLFELDGLKAYPIDHGPWGEEEEWTDKARRVIMERIGLATAGEPYHDIRFNLMAVVPDRRMKYESKLEILKRNRQTVLEGLQKMIRLTQPELVHDKKQQGSSSPDESSVTVKKEADADPVTSQGGEHASPGKAVGSLSQVTSTNPIVQRLPAFLDNHNYAKSPMQEEEDLAAGVGRSRMPGPPQPPYSDDEDDYDDEEEEMTGSASLRSRTGRVATGMESQIALSVLAEKLKKEAQRKDALNTPLSVRTEGRTGGICITSASQPSPTPSNESTDTASEIGSAFNSPLRSPARSQAATRPSSPVASHLSRVLFGEDEMLRLDSRHNRAVRELGPSVSVDLLHLQEDGTIYALPPSGVKGGDEGPSAEELLALLKCVEADIANYEVHLKEEVEKRKKYKIDDQRRTHNYDEFICTFISMLAQEGMLASLVEQNISVRRRQGVSIGRLHKQRKPDRRKRSRPYKAKRQ</sequence>
<dbReference type="Pfam" id="PF01088">
    <property type="entry name" value="Peptidase_C12"/>
    <property type="match status" value="1"/>
</dbReference>
<feature type="compositionally biased region" description="Polar residues" evidence="11">
    <location>
        <begin position="267"/>
        <end position="278"/>
    </location>
</feature>
<feature type="region of interest" description="Disordered" evidence="11">
    <location>
        <begin position="607"/>
        <end position="633"/>
    </location>
</feature>
<keyword evidence="14" id="KW-1185">Reference proteome</keyword>
<dbReference type="PANTHER" id="PTHR10589">
    <property type="entry name" value="UBIQUITIN CARBOXYL-TERMINAL HYDROLASE"/>
    <property type="match status" value="1"/>
</dbReference>
<dbReference type="InterPro" id="IPR036959">
    <property type="entry name" value="Peptidase_C12_UCH_sf"/>
</dbReference>
<comment type="similarity">
    <text evidence="3">Belongs to the peptidase C12 family. BAP1 subfamily.</text>
</comment>
<evidence type="ECO:0000256" key="4">
    <source>
        <dbReference type="ARBA" id="ARBA00022670"/>
    </source>
</evidence>
<keyword evidence="8" id="KW-0156">Chromatin regulator</keyword>
<dbReference type="GO" id="GO:1904888">
    <property type="term" value="P:cranial skeletal system development"/>
    <property type="evidence" value="ECO:0007669"/>
    <property type="project" value="Ensembl"/>
</dbReference>
<evidence type="ECO:0000259" key="12">
    <source>
        <dbReference type="PROSITE" id="PS52048"/>
    </source>
</evidence>
<dbReference type="InterPro" id="IPR001578">
    <property type="entry name" value="Peptidase_C12_UCH"/>
</dbReference>
<keyword evidence="6 10" id="KW-0378">Hydrolase</keyword>
<dbReference type="Gene3D" id="1.20.58.860">
    <property type="match status" value="1"/>
</dbReference>
<dbReference type="Proteomes" id="UP000261580">
    <property type="component" value="Unassembled WGS sequence"/>
</dbReference>
<comment type="catalytic activity">
    <reaction evidence="1 10">
        <text>Thiol-dependent hydrolysis of ester, thioester, amide, peptide and isopeptide bonds formed by the C-terminal Gly of ubiquitin (a 76-residue protein attached to proteins as an intracellular targeting signal).</text>
        <dbReference type="EC" id="3.4.19.12"/>
    </reaction>
</comment>
<dbReference type="Ensembl" id="ENSNBRT00000002628.1">
    <property type="protein sequence ID" value="ENSNBRP00000002535.1"/>
    <property type="gene ID" value="ENSNBRG00000002010.1"/>
</dbReference>
<dbReference type="EC" id="3.4.19.12" evidence="10"/>
<evidence type="ECO:0000256" key="3">
    <source>
        <dbReference type="ARBA" id="ARBA00007182"/>
    </source>
</evidence>
<dbReference type="GeneTree" id="ENSGT00940000156388"/>
<evidence type="ECO:0000256" key="9">
    <source>
        <dbReference type="ARBA" id="ARBA00023242"/>
    </source>
</evidence>
<dbReference type="Gene3D" id="3.40.532.10">
    <property type="entry name" value="Peptidase C12, ubiquitin carboxyl-terminal hydrolase"/>
    <property type="match status" value="1"/>
</dbReference>
<evidence type="ECO:0000313" key="13">
    <source>
        <dbReference type="Ensembl" id="ENSNBRP00000002535.1"/>
    </source>
</evidence>
<dbReference type="PROSITE" id="PS52049">
    <property type="entry name" value="ULD"/>
    <property type="match status" value="1"/>
</dbReference>
<dbReference type="PROSITE" id="PS52048">
    <property type="entry name" value="UCH_DOMAIN"/>
    <property type="match status" value="1"/>
</dbReference>
<comment type="subcellular location">
    <subcellularLocation>
        <location evidence="2">Nucleus</location>
    </subcellularLocation>
</comment>
<feature type="domain" description="UCH catalytic" evidence="12">
    <location>
        <begin position="1"/>
        <end position="225"/>
    </location>
</feature>
<dbReference type="AlphaFoldDB" id="A0A3Q4G2N0"/>
<dbReference type="GO" id="GO:0006325">
    <property type="term" value="P:chromatin organization"/>
    <property type="evidence" value="ECO:0007669"/>
    <property type="project" value="UniProtKB-KW"/>
</dbReference>
<reference evidence="13" key="1">
    <citation type="submission" date="2025-08" db="UniProtKB">
        <authorList>
            <consortium name="Ensembl"/>
        </authorList>
    </citation>
    <scope>IDENTIFICATION</scope>
</reference>
<evidence type="ECO:0000256" key="5">
    <source>
        <dbReference type="ARBA" id="ARBA00022786"/>
    </source>
</evidence>
<dbReference type="GO" id="GO:0005634">
    <property type="term" value="C:nucleus"/>
    <property type="evidence" value="ECO:0007669"/>
    <property type="project" value="UniProtKB-SubCell"/>
</dbReference>
<feature type="compositionally biased region" description="Acidic residues" evidence="11">
    <location>
        <begin position="356"/>
        <end position="369"/>
    </location>
</feature>
<dbReference type="GO" id="GO:0007219">
    <property type="term" value="P:Notch signaling pathway"/>
    <property type="evidence" value="ECO:0007669"/>
    <property type="project" value="Ensembl"/>
</dbReference>
<feature type="active site" description="Proton donor" evidence="10">
    <location>
        <position position="159"/>
    </location>
</feature>
<dbReference type="STRING" id="32507.ENSNBRP00000002535"/>
<dbReference type="Pfam" id="PF18031">
    <property type="entry name" value="UCH_C"/>
    <property type="match status" value="1"/>
</dbReference>
<feature type="region of interest" description="Disordered" evidence="11">
    <location>
        <begin position="423"/>
        <end position="472"/>
    </location>
</feature>
<accession>A0A3Q4G2N0</accession>
<evidence type="ECO:0000256" key="6">
    <source>
        <dbReference type="ARBA" id="ARBA00022801"/>
    </source>
</evidence>
<organism evidence="13 14">
    <name type="scientific">Neolamprologus brichardi</name>
    <name type="common">Fairy cichlid</name>
    <name type="synonym">Lamprologus brichardi</name>
    <dbReference type="NCBI Taxonomy" id="32507"/>
    <lineage>
        <taxon>Eukaryota</taxon>
        <taxon>Metazoa</taxon>
        <taxon>Chordata</taxon>
        <taxon>Craniata</taxon>
        <taxon>Vertebrata</taxon>
        <taxon>Euteleostomi</taxon>
        <taxon>Actinopterygii</taxon>
        <taxon>Neopterygii</taxon>
        <taxon>Teleostei</taxon>
        <taxon>Neoteleostei</taxon>
        <taxon>Acanthomorphata</taxon>
        <taxon>Ovalentaria</taxon>
        <taxon>Cichlomorphae</taxon>
        <taxon>Cichliformes</taxon>
        <taxon>Cichlidae</taxon>
        <taxon>African cichlids</taxon>
        <taxon>Pseudocrenilabrinae</taxon>
        <taxon>Lamprologini</taxon>
        <taxon>Neolamprologus</taxon>
    </lineage>
</organism>
<evidence type="ECO:0000256" key="1">
    <source>
        <dbReference type="ARBA" id="ARBA00000707"/>
    </source>
</evidence>
<dbReference type="FunFam" id="3.40.532.10:FF:000002">
    <property type="entry name" value="Ubiquitin carboxyl-terminal hydrolase"/>
    <property type="match status" value="1"/>
</dbReference>
<dbReference type="GO" id="GO:0005737">
    <property type="term" value="C:cytoplasm"/>
    <property type="evidence" value="ECO:0007669"/>
    <property type="project" value="TreeGrafter"/>
</dbReference>
<reference evidence="13" key="2">
    <citation type="submission" date="2025-09" db="UniProtKB">
        <authorList>
            <consortium name="Ensembl"/>
        </authorList>
    </citation>
    <scope>IDENTIFICATION</scope>
</reference>
<dbReference type="InterPro" id="IPR038765">
    <property type="entry name" value="Papain-like_cys_pep_sf"/>
</dbReference>
<dbReference type="PANTHER" id="PTHR10589:SF28">
    <property type="entry name" value="UBIQUITIN CARBOXYL-TERMINAL HYDROLASE BAP1"/>
    <property type="match status" value="1"/>
</dbReference>
<feature type="site" description="Important for enzyme activity" evidence="10">
    <location>
        <position position="174"/>
    </location>
</feature>
<dbReference type="CDD" id="cd09617">
    <property type="entry name" value="Peptidase_C12_UCH37_BAP1"/>
    <property type="match status" value="1"/>
</dbReference>
<evidence type="ECO:0000256" key="7">
    <source>
        <dbReference type="ARBA" id="ARBA00022807"/>
    </source>
</evidence>
<name>A0A3Q4G2N0_NEOBR</name>
<dbReference type="Bgee" id="ENSNBRG00000002010">
    <property type="expression patterns" value="Expressed in blood and 8 other cell types or tissues"/>
</dbReference>
<dbReference type="GO" id="GO:0016579">
    <property type="term" value="P:protein deubiquitination"/>
    <property type="evidence" value="ECO:0007669"/>
    <property type="project" value="TreeGrafter"/>
</dbReference>
<dbReference type="InterPro" id="IPR041507">
    <property type="entry name" value="UCH_C"/>
</dbReference>
<keyword evidence="4 10" id="KW-0645">Protease</keyword>
<keyword evidence="5 10" id="KW-0833">Ubl conjugation pathway</keyword>
<feature type="compositionally biased region" description="Polar residues" evidence="11">
    <location>
        <begin position="427"/>
        <end position="471"/>
    </location>
</feature>
<feature type="site" description="Transition state stabilizer" evidence="10">
    <location>
        <position position="75"/>
    </location>
</feature>
<dbReference type="GO" id="GO:0006511">
    <property type="term" value="P:ubiquitin-dependent protein catabolic process"/>
    <property type="evidence" value="ECO:0007669"/>
    <property type="project" value="UniProtKB-UniRule"/>
</dbReference>
<evidence type="ECO:0000313" key="14">
    <source>
        <dbReference type="Proteomes" id="UP000261580"/>
    </source>
</evidence>
<proteinExistence type="inferred from homology"/>
<evidence type="ECO:0000256" key="11">
    <source>
        <dbReference type="SAM" id="MobiDB-lite"/>
    </source>
</evidence>
<evidence type="ECO:0000256" key="10">
    <source>
        <dbReference type="PROSITE-ProRule" id="PRU01393"/>
    </source>
</evidence>
<keyword evidence="7 10" id="KW-0788">Thiol protease</keyword>